<dbReference type="Proteomes" id="UP001205861">
    <property type="component" value="Unassembled WGS sequence"/>
</dbReference>
<proteinExistence type="predicted"/>
<keyword evidence="2" id="KW-1185">Reference proteome</keyword>
<reference evidence="1 2" key="1">
    <citation type="submission" date="2022-08" db="EMBL/GenBank/DDBJ databases">
        <title>Reclassification of Massilia species as members of the genera Telluria, Duganella, Pseudoduganella, Mokoshia gen. nov. and Zemynaea gen. nov. using orthogonal and non-orthogonal genome-based approaches.</title>
        <authorList>
            <person name="Bowman J.P."/>
        </authorList>
    </citation>
    <scope>NUCLEOTIDE SEQUENCE [LARGE SCALE GENOMIC DNA]</scope>
    <source>
        <strain evidence="1 2">JCM 31607</strain>
    </source>
</reference>
<accession>A0ABT2BGX3</accession>
<dbReference type="EMBL" id="JANUGV010000001">
    <property type="protein sequence ID" value="MCS0607768.1"/>
    <property type="molecule type" value="Genomic_DNA"/>
</dbReference>
<protein>
    <recommendedName>
        <fullName evidence="3">Clan AA aspartic protease</fullName>
    </recommendedName>
</protein>
<evidence type="ECO:0008006" key="3">
    <source>
        <dbReference type="Google" id="ProtNLM"/>
    </source>
</evidence>
<organism evidence="1 2">
    <name type="scientific">Massilia solisilvae</name>
    <dbReference type="NCBI Taxonomy" id="1811225"/>
    <lineage>
        <taxon>Bacteria</taxon>
        <taxon>Pseudomonadati</taxon>
        <taxon>Pseudomonadota</taxon>
        <taxon>Betaproteobacteria</taxon>
        <taxon>Burkholderiales</taxon>
        <taxon>Oxalobacteraceae</taxon>
        <taxon>Telluria group</taxon>
        <taxon>Massilia</taxon>
    </lineage>
</organism>
<sequence length="122" mass="13263">MKMLAPQEDKVSIGLRTISLGEPDDPQQPTAWQGPLRVGRCSFDIGIIELPIALTSKGQLFVATYSGSVRNIALFDLDACKVRWEGQAFAGALQLTSDELKMGDEVLKLDGECVPITKPHAH</sequence>
<evidence type="ECO:0000313" key="1">
    <source>
        <dbReference type="EMBL" id="MCS0607768.1"/>
    </source>
</evidence>
<name>A0ABT2BGX3_9BURK</name>
<gene>
    <name evidence="1" type="ORF">NX773_06285</name>
</gene>
<comment type="caution">
    <text evidence="1">The sequence shown here is derived from an EMBL/GenBank/DDBJ whole genome shotgun (WGS) entry which is preliminary data.</text>
</comment>
<dbReference type="RefSeq" id="WP_258855467.1">
    <property type="nucleotide sequence ID" value="NZ_JANUGV010000001.1"/>
</dbReference>
<evidence type="ECO:0000313" key="2">
    <source>
        <dbReference type="Proteomes" id="UP001205861"/>
    </source>
</evidence>